<proteinExistence type="predicted"/>
<dbReference type="InterPro" id="IPR017871">
    <property type="entry name" value="ABC_transporter-like_CS"/>
</dbReference>
<name>A0ABQ6MJS9_9STRA</name>
<dbReference type="InterPro" id="IPR051309">
    <property type="entry name" value="ABCF_ATPase"/>
</dbReference>
<dbReference type="SUPFAM" id="SSF52540">
    <property type="entry name" value="P-loop containing nucleoside triphosphate hydrolases"/>
    <property type="match status" value="2"/>
</dbReference>
<sequence>MDALAPASWALMNAAEATADRLNLSPLLRKPCPALSGGERKRAALAAGLVSSPSLLVLDEPTNHLDLAGINYLSAAVRALPRETALLVVTHDRAFLSAISTRILELDAERLFSYDLPPSPDAGAPFSAYGAFLAAKAERLAGEAKTRREEKARLGKELESASCFDQRGLKVESEEVTVIEFLKEIVSEPDEAMRLLKKFNFPKERWFDRVVQLSGGQKRRLQLLEVLAKNPNVLLLDEPSNDLDLNTLEALERFIRDDFDGVVVVVSHDRYLLSKTVDHLFVFEGEGVVKDWVGSMEEYVAMKEEEEEAKKGKNKSTKAAPKSNGDTLKKTNALREIKKLEKKMSALQSEIEKIQKQYDEVGEKGVLSDLQEVSAKLERKKGELGKVEAKWILLEEEVEVMA</sequence>
<dbReference type="EMBL" id="BRYB01000298">
    <property type="protein sequence ID" value="GMI27191.1"/>
    <property type="molecule type" value="Genomic_DNA"/>
</dbReference>
<feature type="domain" description="ABC transporter" evidence="3">
    <location>
        <begin position="88"/>
        <end position="312"/>
    </location>
</feature>
<evidence type="ECO:0000259" key="3">
    <source>
        <dbReference type="PROSITE" id="PS50893"/>
    </source>
</evidence>
<reference evidence="4 5" key="1">
    <citation type="journal article" date="2023" name="Commun. Biol.">
        <title>Genome analysis of Parmales, the sister group of diatoms, reveals the evolutionary specialization of diatoms from phago-mixotrophs to photoautotrophs.</title>
        <authorList>
            <person name="Ban H."/>
            <person name="Sato S."/>
            <person name="Yoshikawa S."/>
            <person name="Yamada K."/>
            <person name="Nakamura Y."/>
            <person name="Ichinomiya M."/>
            <person name="Sato N."/>
            <person name="Blanc-Mathieu R."/>
            <person name="Endo H."/>
            <person name="Kuwata A."/>
            <person name="Ogata H."/>
        </authorList>
    </citation>
    <scope>NUCLEOTIDE SEQUENCE [LARGE SCALE GENOMIC DNA]</scope>
</reference>
<dbReference type="PANTHER" id="PTHR42855:SF1">
    <property type="entry name" value="ABC TRANSPORTER DOMAIN-CONTAINING PROTEIN"/>
    <property type="match status" value="1"/>
</dbReference>
<keyword evidence="1" id="KW-0175">Coiled coil</keyword>
<feature type="coiled-coil region" evidence="1">
    <location>
        <begin position="330"/>
        <end position="390"/>
    </location>
</feature>
<feature type="region of interest" description="Disordered" evidence="2">
    <location>
        <begin position="305"/>
        <end position="328"/>
    </location>
</feature>
<gene>
    <name evidence="4" type="ORF">TeGR_g2622</name>
</gene>
<comment type="caution">
    <text evidence="4">The sequence shown here is derived from an EMBL/GenBank/DDBJ whole genome shotgun (WGS) entry which is preliminary data.</text>
</comment>
<dbReference type="InterPro" id="IPR003439">
    <property type="entry name" value="ABC_transporter-like_ATP-bd"/>
</dbReference>
<dbReference type="InterPro" id="IPR027417">
    <property type="entry name" value="P-loop_NTPase"/>
</dbReference>
<evidence type="ECO:0000256" key="2">
    <source>
        <dbReference type="SAM" id="MobiDB-lite"/>
    </source>
</evidence>
<keyword evidence="5" id="KW-1185">Reference proteome</keyword>
<dbReference type="Pfam" id="PF00005">
    <property type="entry name" value="ABC_tran"/>
    <property type="match status" value="2"/>
</dbReference>
<dbReference type="Gene3D" id="3.40.50.300">
    <property type="entry name" value="P-loop containing nucleotide triphosphate hydrolases"/>
    <property type="match status" value="2"/>
</dbReference>
<organism evidence="4 5">
    <name type="scientific">Tetraparma gracilis</name>
    <dbReference type="NCBI Taxonomy" id="2962635"/>
    <lineage>
        <taxon>Eukaryota</taxon>
        <taxon>Sar</taxon>
        <taxon>Stramenopiles</taxon>
        <taxon>Ochrophyta</taxon>
        <taxon>Bolidophyceae</taxon>
        <taxon>Parmales</taxon>
        <taxon>Triparmaceae</taxon>
        <taxon>Tetraparma</taxon>
    </lineage>
</organism>
<protein>
    <recommendedName>
        <fullName evidence="3">ABC transporter domain-containing protein</fullName>
    </recommendedName>
</protein>
<accession>A0ABQ6MJS9</accession>
<evidence type="ECO:0000256" key="1">
    <source>
        <dbReference type="SAM" id="Coils"/>
    </source>
</evidence>
<evidence type="ECO:0000313" key="5">
    <source>
        <dbReference type="Proteomes" id="UP001165060"/>
    </source>
</evidence>
<dbReference type="Proteomes" id="UP001165060">
    <property type="component" value="Unassembled WGS sequence"/>
</dbReference>
<dbReference type="PANTHER" id="PTHR42855">
    <property type="entry name" value="ABC TRANSPORTER ATP-BINDING SUBUNIT"/>
    <property type="match status" value="1"/>
</dbReference>
<evidence type="ECO:0000313" key="4">
    <source>
        <dbReference type="EMBL" id="GMI27191.1"/>
    </source>
</evidence>
<dbReference type="PROSITE" id="PS00211">
    <property type="entry name" value="ABC_TRANSPORTER_1"/>
    <property type="match status" value="1"/>
</dbReference>
<dbReference type="PROSITE" id="PS50893">
    <property type="entry name" value="ABC_TRANSPORTER_2"/>
    <property type="match status" value="1"/>
</dbReference>